<evidence type="ECO:0000259" key="2">
    <source>
        <dbReference type="Pfam" id="PF04453"/>
    </source>
</evidence>
<gene>
    <name evidence="1" type="primary">lptD</name>
    <name evidence="4" type="ORF">O7A05_17380</name>
</gene>
<keyword evidence="1" id="KW-0732">Signal</keyword>
<evidence type="ECO:0000256" key="1">
    <source>
        <dbReference type="HAMAP-Rule" id="MF_01411"/>
    </source>
</evidence>
<dbReference type="InterPro" id="IPR050218">
    <property type="entry name" value="LptD"/>
</dbReference>
<protein>
    <recommendedName>
        <fullName evidence="1">LPS-assembly protein LptD</fullName>
    </recommendedName>
</protein>
<reference evidence="4 5" key="1">
    <citation type="submission" date="2022-12" db="EMBL/GenBank/DDBJ databases">
        <authorList>
            <person name="Muema E."/>
        </authorList>
    </citation>
    <scope>NUCLEOTIDE SEQUENCE [LARGE SCALE GENOMIC DNA]</scope>
    <source>
        <strain evidence="5">1330</strain>
    </source>
</reference>
<dbReference type="Pfam" id="PF04453">
    <property type="entry name" value="LptD"/>
    <property type="match status" value="1"/>
</dbReference>
<feature type="domain" description="LPS-assembly protein LptD central" evidence="3">
    <location>
        <begin position="200"/>
        <end position="313"/>
    </location>
</feature>
<dbReference type="EMBL" id="JAPYKO010000011">
    <property type="protein sequence ID" value="MEI9403924.1"/>
    <property type="molecule type" value="Genomic_DNA"/>
</dbReference>
<comment type="function">
    <text evidence="1">Involved in the assembly of lipopolysaccharide (LPS) at the surface of the outer membrane.</text>
</comment>
<proteinExistence type="inferred from homology"/>
<comment type="caution">
    <text evidence="1">Lacks conserved residue(s) required for the propagation of feature annotation.</text>
</comment>
<dbReference type="Gene3D" id="2.60.450.10">
    <property type="entry name" value="Lipopolysaccharide (LPS) transport protein A like domain"/>
    <property type="match status" value="1"/>
</dbReference>
<keyword evidence="5" id="KW-1185">Reference proteome</keyword>
<feature type="domain" description="LptD C-terminal" evidence="2">
    <location>
        <begin position="322"/>
        <end position="720"/>
    </location>
</feature>
<dbReference type="InterPro" id="IPR007543">
    <property type="entry name" value="LptD_C"/>
</dbReference>
<organism evidence="4 5">
    <name type="scientific">Mesorhizobium argentiipisi</name>
    <dbReference type="NCBI Taxonomy" id="3015175"/>
    <lineage>
        <taxon>Bacteria</taxon>
        <taxon>Pseudomonadati</taxon>
        <taxon>Pseudomonadota</taxon>
        <taxon>Alphaproteobacteria</taxon>
        <taxon>Hyphomicrobiales</taxon>
        <taxon>Phyllobacteriaceae</taxon>
        <taxon>Mesorhizobium</taxon>
    </lineage>
</organism>
<comment type="similarity">
    <text evidence="1">Belongs to the LptD family.</text>
</comment>
<dbReference type="Pfam" id="PF19838">
    <property type="entry name" value="LptD_2"/>
    <property type="match status" value="1"/>
</dbReference>
<accession>A0ABU8KGI1</accession>
<name>A0ABU8KGI1_9HYPH</name>
<dbReference type="PANTHER" id="PTHR30189:SF1">
    <property type="entry name" value="LPS-ASSEMBLY PROTEIN LPTD"/>
    <property type="match status" value="1"/>
</dbReference>
<dbReference type="PANTHER" id="PTHR30189">
    <property type="entry name" value="LPS-ASSEMBLY PROTEIN"/>
    <property type="match status" value="1"/>
</dbReference>
<dbReference type="InterPro" id="IPR045659">
    <property type="entry name" value="LptD_2"/>
</dbReference>
<keyword evidence="1" id="KW-0998">Cell outer membrane</keyword>
<keyword evidence="1" id="KW-0472">Membrane</keyword>
<evidence type="ECO:0000313" key="4">
    <source>
        <dbReference type="EMBL" id="MEI9403924.1"/>
    </source>
</evidence>
<comment type="caution">
    <text evidence="4">The sequence shown here is derived from an EMBL/GenBank/DDBJ whole genome shotgun (WGS) entry which is preliminary data.</text>
</comment>
<sequence length="809" mass="88720" precursor="true">MREAVLRSHRQAGLARLYGATALACLFACAVPTAPALAQQITAKPIPSGTQMLLAADTLVYDNDKHTVTAVGGVQIDYGGNKLVAQRVVYNRDTKRLVASGAVELINSDGTKVNSDHIDITDDFADGFLNALRVETIDKAYFAAESAERMGGVLTTFHNGVYTACEPCEDKPDKAPTWRVKARKIIWNGEKKTVRFENSNFEFFGFPLAYLPAFEIADPTVKRKSGFLIPGIVYNNHLGVGVKVPYYFALSPTYDLTVTGSGYTKQGFLGEAEWRQRFNNGQYTLKIAGINQQDPDAFINRNTLDINQGHTVNSGPVGDPNKFRGMMGTKGQFAINERWDFGWDVLLQTDKNFSRTYNIEGYSDLVHQSSIYLTGLSDRNYFDVRAMRFEVQEDTLSSDPTARSAKQPWVLPSLDYAYIPDTSVAGGQLSFNVNMRVISRNRLDAVLVDPAVATSINNVRGIEGESSRLSAEAEWKRTFTTDGGLQLTPLLAFRGDAGYVNANSASLAAVNQMGTNLGEDVDMRSSLARYMATLGLEARWPLLFSMASSSHVLEPTAQVFVRPNEQYVGGLAVPNEDAQSFVFDATTLFERDKFSGYDRIEGGTRANVGFRYSGAYDNGWATNAIFGQSYQLAGENSFAAPDLVNAGAESGLDKRTSDYVGLVGFNSPSGFSGSLSGRFDEQTWEVRRAEVKAAYSGLPISLSAKYAFIEAQPLYGFATDRHEVTLGASTHLAQNWRLFGTGTYDLETNVLVKDGVGFAYNDSCFTYIMTYSQTRDTVTKEVSQNIGFNLSFRTLGEFGSSTSAVDTIQ</sequence>
<evidence type="ECO:0000259" key="3">
    <source>
        <dbReference type="Pfam" id="PF19838"/>
    </source>
</evidence>
<dbReference type="HAMAP" id="MF_01411">
    <property type="entry name" value="LPS_assembly_LptD"/>
    <property type="match status" value="1"/>
</dbReference>
<feature type="chain" id="PRO_5044934390" description="LPS-assembly protein LptD" evidence="1">
    <location>
        <begin position="39"/>
        <end position="809"/>
    </location>
</feature>
<dbReference type="Proteomes" id="UP001366503">
    <property type="component" value="Unassembled WGS sequence"/>
</dbReference>
<comment type="subunit">
    <text evidence="1">Component of the lipopolysaccharide transport and assembly complex.</text>
</comment>
<comment type="subcellular location">
    <subcellularLocation>
        <location evidence="1">Cell outer membrane</location>
    </subcellularLocation>
</comment>
<dbReference type="RefSeq" id="WP_337094257.1">
    <property type="nucleotide sequence ID" value="NZ_JAPYKO010000011.1"/>
</dbReference>
<feature type="signal peptide" evidence="1">
    <location>
        <begin position="1"/>
        <end position="38"/>
    </location>
</feature>
<evidence type="ECO:0000313" key="5">
    <source>
        <dbReference type="Proteomes" id="UP001366503"/>
    </source>
</evidence>
<dbReference type="InterPro" id="IPR020889">
    <property type="entry name" value="LipoPS_assembly_LptD"/>
</dbReference>